<dbReference type="OrthoDB" id="5410873at2759"/>
<reference evidence="2" key="2">
    <citation type="submission" date="2020-02" db="EMBL/GenBank/DDBJ databases">
        <title>Identification and distribution of gene clusters putatively required for synthesis of sphingolipid metabolism inhibitors in phylogenetically diverse species of the filamentous fungus Fusarium.</title>
        <authorList>
            <person name="Kim H.-S."/>
            <person name="Busman M."/>
            <person name="Brown D.W."/>
            <person name="Divon H."/>
            <person name="Uhlig S."/>
            <person name="Proctor R.H."/>
        </authorList>
    </citation>
    <scope>NUCLEOTIDE SEQUENCE</scope>
    <source>
        <strain evidence="2">NRRL 25174</strain>
    </source>
</reference>
<dbReference type="InterPro" id="IPR001810">
    <property type="entry name" value="F-box_dom"/>
</dbReference>
<dbReference type="EMBL" id="PVQB02000408">
    <property type="protein sequence ID" value="KAF4337485.1"/>
    <property type="molecule type" value="Genomic_DNA"/>
</dbReference>
<dbReference type="PROSITE" id="PS50181">
    <property type="entry name" value="FBOX"/>
    <property type="match status" value="1"/>
</dbReference>
<dbReference type="InterPro" id="IPR036047">
    <property type="entry name" value="F-box-like_dom_sf"/>
</dbReference>
<sequence length="458" mass="53140">MAALDALPVELIANIASYLPPQDVKSLSRTSWLIRHAVLRILYRTLVIPCPLACTRALEDFINKYQELVFRIHLHISLSPNMEEKPHEGPMPSVWGTASSDTLRQIVRGDTLSHIDSFIVEFDPGQFEPDGWWGENGWWGDQDNLGTIHVVEHEEDWDQTLQQEHDIIWRAQHNEVMHTISANPNITNLKMSNLLPKNTSAWETPEWASFLGRLQVLDISVFGGNNGACWQANTMPGFAEFIDNLPYFIIRHAQNIKHFSLEAHKEGLFGTTAYQYRILLPLQEDHFLFLRSLKLKNIMIGPDLLEFLETRVDCLEELELHDCMCSGPQWRAVPPTWGDLWKTMRERNVRLRKVCVVQSRMPPLMWGENYKEDFQTSEDSEAAKRVRKRLEKDKSLVLWRYARVDDKYGWVAELPDTNLKNFEKGEDQREYEKLLKMLEARSKGRPAGGDDRSPLFEF</sequence>
<dbReference type="SUPFAM" id="SSF81383">
    <property type="entry name" value="F-box domain"/>
    <property type="match status" value="1"/>
</dbReference>
<comment type="caution">
    <text evidence="2">The sequence shown here is derived from an EMBL/GenBank/DDBJ whole genome shotgun (WGS) entry which is preliminary data.</text>
</comment>
<accession>A0A9P5AER4</accession>
<evidence type="ECO:0000259" key="1">
    <source>
        <dbReference type="PROSITE" id="PS50181"/>
    </source>
</evidence>
<keyword evidence="3" id="KW-1185">Reference proteome</keyword>
<name>A0A9P5AER4_9HYPO</name>
<dbReference type="CDD" id="cd09917">
    <property type="entry name" value="F-box_SF"/>
    <property type="match status" value="1"/>
</dbReference>
<protein>
    <recommendedName>
        <fullName evidence="1">F-box domain-containing protein</fullName>
    </recommendedName>
</protein>
<dbReference type="Proteomes" id="UP000730481">
    <property type="component" value="Unassembled WGS sequence"/>
</dbReference>
<dbReference type="SUPFAM" id="SSF52047">
    <property type="entry name" value="RNI-like"/>
    <property type="match status" value="1"/>
</dbReference>
<gene>
    <name evidence="2" type="ORF">FBEOM_8626</name>
</gene>
<reference evidence="2" key="1">
    <citation type="journal article" date="2017" name="Mycologia">
        <title>Fusarium algeriense, sp. nov., a novel toxigenic crown rot pathogen of durum wheat from Algeria is nested in the Fusarium burgessii species complex.</title>
        <authorList>
            <person name="Laraba I."/>
            <person name="Keddad A."/>
            <person name="Boureghda H."/>
            <person name="Abdallah N."/>
            <person name="Vaughan M.M."/>
            <person name="Proctor R.H."/>
            <person name="Busman M."/>
            <person name="O'Donnell K."/>
        </authorList>
    </citation>
    <scope>NUCLEOTIDE SEQUENCE</scope>
    <source>
        <strain evidence="2">NRRL 25174</strain>
    </source>
</reference>
<proteinExistence type="predicted"/>
<organism evidence="2 3">
    <name type="scientific">Fusarium beomiforme</name>
    <dbReference type="NCBI Taxonomy" id="44412"/>
    <lineage>
        <taxon>Eukaryota</taxon>
        <taxon>Fungi</taxon>
        <taxon>Dikarya</taxon>
        <taxon>Ascomycota</taxon>
        <taxon>Pezizomycotina</taxon>
        <taxon>Sordariomycetes</taxon>
        <taxon>Hypocreomycetidae</taxon>
        <taxon>Hypocreales</taxon>
        <taxon>Nectriaceae</taxon>
        <taxon>Fusarium</taxon>
        <taxon>Fusarium burgessii species complex</taxon>
    </lineage>
</organism>
<dbReference type="Pfam" id="PF12937">
    <property type="entry name" value="F-box-like"/>
    <property type="match status" value="1"/>
</dbReference>
<feature type="domain" description="F-box" evidence="1">
    <location>
        <begin position="1"/>
        <end position="46"/>
    </location>
</feature>
<evidence type="ECO:0000313" key="2">
    <source>
        <dbReference type="EMBL" id="KAF4337485.1"/>
    </source>
</evidence>
<evidence type="ECO:0000313" key="3">
    <source>
        <dbReference type="Proteomes" id="UP000730481"/>
    </source>
</evidence>
<dbReference type="AlphaFoldDB" id="A0A9P5AER4"/>